<comment type="caution">
    <text evidence="1">The sequence shown here is derived from an EMBL/GenBank/DDBJ whole genome shotgun (WGS) entry which is preliminary data.</text>
</comment>
<dbReference type="Gene3D" id="3.90.550.10">
    <property type="entry name" value="Spore Coat Polysaccharide Biosynthesis Protein SpsA, Chain A"/>
    <property type="match status" value="1"/>
</dbReference>
<reference evidence="1 2" key="1">
    <citation type="journal article" date="2012" name="J. Bacteriol.">
        <title>Genome Sequence of the Filamentous Bacterium Fibrisoma limi BUZ 3T.</title>
        <authorList>
            <person name="Filippini M."/>
            <person name="Qi W."/>
            <person name="Jaenicke S."/>
            <person name="Goesmann A."/>
            <person name="Smits T.H."/>
            <person name="Bagheri H.C."/>
        </authorList>
    </citation>
    <scope>NUCLEOTIDE SEQUENCE [LARGE SCALE GENOMIC DNA]</scope>
    <source>
        <strain evidence="2">BUZ 3T</strain>
    </source>
</reference>
<sequence>MAANYSRTAVLLFTLSARAETIRKASVTTRLGRRRQRRGQQLWDNLQQLAVAKIQAAGLPCLRSATLLAPPEQTLPFGRQLRLAATAALQQGYDRIIVIGNDCPSLHVADLRAAADTLAAGGLPLGFDQRGGVFLFGLDHRFLTADHADSFEQLPWQTAGLGAALHTLLQESFGRTRALATLRADWNEATDVRTGSWLAGAFAWLTGRIGTLLDWVIADVYFIVSSSLHFSSCSRSLRAPPALG</sequence>
<proteinExistence type="predicted"/>
<dbReference type="STRING" id="1185876.BN8_03276"/>
<dbReference type="Proteomes" id="UP000009309">
    <property type="component" value="Unassembled WGS sequence"/>
</dbReference>
<dbReference type="PANTHER" id="PTHR36529:SF1">
    <property type="entry name" value="GLYCOSYLTRANSFERASE"/>
    <property type="match status" value="1"/>
</dbReference>
<dbReference type="SUPFAM" id="SSF53448">
    <property type="entry name" value="Nucleotide-diphospho-sugar transferases"/>
    <property type="match status" value="1"/>
</dbReference>
<dbReference type="RefSeq" id="WP_009282712.1">
    <property type="nucleotide sequence ID" value="NZ_CAIT01000006.1"/>
</dbReference>
<dbReference type="EMBL" id="CAIT01000006">
    <property type="protein sequence ID" value="CCH54132.1"/>
    <property type="molecule type" value="Genomic_DNA"/>
</dbReference>
<dbReference type="PANTHER" id="PTHR36529">
    <property type="entry name" value="SLL1095 PROTEIN"/>
    <property type="match status" value="1"/>
</dbReference>
<dbReference type="Pfam" id="PF09837">
    <property type="entry name" value="DUF2064"/>
    <property type="match status" value="1"/>
</dbReference>
<name>I2GJQ7_9BACT</name>
<dbReference type="InterPro" id="IPR018641">
    <property type="entry name" value="Trfase_1_rSAM/seldom-assoc"/>
</dbReference>
<evidence type="ECO:0008006" key="3">
    <source>
        <dbReference type="Google" id="ProtNLM"/>
    </source>
</evidence>
<accession>I2GJQ7</accession>
<evidence type="ECO:0000313" key="2">
    <source>
        <dbReference type="Proteomes" id="UP000009309"/>
    </source>
</evidence>
<dbReference type="InterPro" id="IPR029044">
    <property type="entry name" value="Nucleotide-diphossugar_trans"/>
</dbReference>
<protein>
    <recommendedName>
        <fullName evidence="3">DUF2064 domain-containing protein</fullName>
    </recommendedName>
</protein>
<keyword evidence="2" id="KW-1185">Reference proteome</keyword>
<organism evidence="1 2">
    <name type="scientific">Fibrisoma limi BUZ 3</name>
    <dbReference type="NCBI Taxonomy" id="1185876"/>
    <lineage>
        <taxon>Bacteria</taxon>
        <taxon>Pseudomonadati</taxon>
        <taxon>Bacteroidota</taxon>
        <taxon>Cytophagia</taxon>
        <taxon>Cytophagales</taxon>
        <taxon>Spirosomataceae</taxon>
        <taxon>Fibrisoma</taxon>
    </lineage>
</organism>
<dbReference type="AlphaFoldDB" id="I2GJQ7"/>
<evidence type="ECO:0000313" key="1">
    <source>
        <dbReference type="EMBL" id="CCH54132.1"/>
    </source>
</evidence>
<dbReference type="eggNOG" id="COG3222">
    <property type="taxonomic scope" value="Bacteria"/>
</dbReference>
<dbReference type="OrthoDB" id="9798250at2"/>
<gene>
    <name evidence="1" type="ORF">BN8_03276</name>
</gene>